<evidence type="ECO:0000313" key="9">
    <source>
        <dbReference type="Proteomes" id="UP000187455"/>
    </source>
</evidence>
<dbReference type="OrthoDB" id="30881at2759"/>
<organism evidence="8 9">
    <name type="scientific">Smittium mucronatum</name>
    <dbReference type="NCBI Taxonomy" id="133383"/>
    <lineage>
        <taxon>Eukaryota</taxon>
        <taxon>Fungi</taxon>
        <taxon>Fungi incertae sedis</taxon>
        <taxon>Zoopagomycota</taxon>
        <taxon>Kickxellomycotina</taxon>
        <taxon>Harpellomycetes</taxon>
        <taxon>Harpellales</taxon>
        <taxon>Legeriomycetaceae</taxon>
        <taxon>Smittium</taxon>
    </lineage>
</organism>
<dbReference type="EMBL" id="LSSL01003064">
    <property type="protein sequence ID" value="OLY80851.1"/>
    <property type="molecule type" value="Genomic_DNA"/>
</dbReference>
<dbReference type="InterPro" id="IPR002794">
    <property type="entry name" value="DUF92_TMEM19"/>
</dbReference>
<evidence type="ECO:0000256" key="6">
    <source>
        <dbReference type="SAM" id="Phobius"/>
    </source>
</evidence>
<feature type="transmembrane region" description="Helical" evidence="6">
    <location>
        <begin position="96"/>
        <end position="122"/>
    </location>
</feature>
<keyword evidence="5 6" id="KW-0472">Membrane</keyword>
<keyword evidence="7" id="KW-0732">Signal</keyword>
<evidence type="ECO:0000256" key="5">
    <source>
        <dbReference type="ARBA" id="ARBA00023136"/>
    </source>
</evidence>
<dbReference type="GO" id="GO:0016020">
    <property type="term" value="C:membrane"/>
    <property type="evidence" value="ECO:0007669"/>
    <property type="project" value="UniProtKB-SubCell"/>
</dbReference>
<evidence type="ECO:0000256" key="3">
    <source>
        <dbReference type="ARBA" id="ARBA00022692"/>
    </source>
</evidence>
<feature type="transmembrane region" description="Helical" evidence="6">
    <location>
        <begin position="60"/>
        <end position="84"/>
    </location>
</feature>
<sequence>MQRSERVFMMTVLYMYTAFYSCCAGDTWASELGPLSSDWPKLVGTSIEVPPGTNGGITKLGMLASALGGATVGLSMDICYWYQYYPLIRDNALPRIPFHFLGAVFGFTGSMVRTASTLTTLIRTWERTTKFRTTPKIIKSRAIMWMETRT</sequence>
<feature type="signal peptide" evidence="7">
    <location>
        <begin position="1"/>
        <end position="24"/>
    </location>
</feature>
<evidence type="ECO:0000256" key="4">
    <source>
        <dbReference type="ARBA" id="ARBA00022989"/>
    </source>
</evidence>
<dbReference type="Proteomes" id="UP000187455">
    <property type="component" value="Unassembled WGS sequence"/>
</dbReference>
<evidence type="ECO:0000256" key="2">
    <source>
        <dbReference type="ARBA" id="ARBA00009012"/>
    </source>
</evidence>
<dbReference type="STRING" id="133383.A0A1R0GVE1"/>
<keyword evidence="4 6" id="KW-1133">Transmembrane helix</keyword>
<dbReference type="PROSITE" id="PS51257">
    <property type="entry name" value="PROKAR_LIPOPROTEIN"/>
    <property type="match status" value="1"/>
</dbReference>
<comment type="subcellular location">
    <subcellularLocation>
        <location evidence="1">Membrane</location>
        <topology evidence="1">Multi-pass membrane protein</topology>
    </subcellularLocation>
</comment>
<dbReference type="AlphaFoldDB" id="A0A1R0GVE1"/>
<protein>
    <submittedName>
        <fullName evidence="8">Transmembrane protein 19</fullName>
    </submittedName>
</protein>
<proteinExistence type="inferred from homology"/>
<dbReference type="PANTHER" id="PTHR13353">
    <property type="entry name" value="TRANSMEMBRANE PROTEIN 19"/>
    <property type="match status" value="1"/>
</dbReference>
<accession>A0A1R0GVE1</accession>
<dbReference type="PANTHER" id="PTHR13353:SF5">
    <property type="entry name" value="TRANSMEMBRANE PROTEIN 19"/>
    <property type="match status" value="1"/>
</dbReference>
<keyword evidence="3 6" id="KW-0812">Transmembrane</keyword>
<comment type="similarity">
    <text evidence="2">Belongs to the TMEM19 family.</text>
</comment>
<dbReference type="Pfam" id="PF01940">
    <property type="entry name" value="DUF92"/>
    <property type="match status" value="1"/>
</dbReference>
<reference evidence="8 9" key="1">
    <citation type="journal article" date="2016" name="Mol. Biol. Evol.">
        <title>Genome-Wide Survey of Gut Fungi (Harpellales) Reveals the First Horizontally Transferred Ubiquitin Gene from a Mosquito Host.</title>
        <authorList>
            <person name="Wang Y."/>
            <person name="White M.M."/>
            <person name="Kvist S."/>
            <person name="Moncalvo J.M."/>
        </authorList>
    </citation>
    <scope>NUCLEOTIDE SEQUENCE [LARGE SCALE GENOMIC DNA]</scope>
    <source>
        <strain evidence="8 9">ALG-7-W6</strain>
    </source>
</reference>
<evidence type="ECO:0000313" key="8">
    <source>
        <dbReference type="EMBL" id="OLY80851.1"/>
    </source>
</evidence>
<keyword evidence="9" id="KW-1185">Reference proteome</keyword>
<feature type="chain" id="PRO_5012005812" evidence="7">
    <location>
        <begin position="25"/>
        <end position="150"/>
    </location>
</feature>
<name>A0A1R0GVE1_9FUNG</name>
<comment type="caution">
    <text evidence="8">The sequence shown here is derived from an EMBL/GenBank/DDBJ whole genome shotgun (WGS) entry which is preliminary data.</text>
</comment>
<evidence type="ECO:0000256" key="1">
    <source>
        <dbReference type="ARBA" id="ARBA00004141"/>
    </source>
</evidence>
<gene>
    <name evidence="8" type="ORF">AYI68_g5048</name>
</gene>
<evidence type="ECO:0000256" key="7">
    <source>
        <dbReference type="SAM" id="SignalP"/>
    </source>
</evidence>